<keyword evidence="9" id="KW-1185">Reference proteome</keyword>
<dbReference type="PANTHER" id="PTHR11514:SF115">
    <property type="entry name" value="TRANSCRIPTION FACTOR"/>
    <property type="match status" value="1"/>
</dbReference>
<dbReference type="AlphaFoldDB" id="A0A6A6LV43"/>
<evidence type="ECO:0000313" key="8">
    <source>
        <dbReference type="EMBL" id="KAF2304128.1"/>
    </source>
</evidence>
<dbReference type="SUPFAM" id="SSF47459">
    <property type="entry name" value="HLH, helix-loop-helix DNA-binding domain"/>
    <property type="match status" value="1"/>
</dbReference>
<feature type="domain" description="BHLH" evidence="7">
    <location>
        <begin position="302"/>
        <end position="351"/>
    </location>
</feature>
<evidence type="ECO:0000256" key="4">
    <source>
        <dbReference type="ARBA" id="ARBA00023242"/>
    </source>
</evidence>
<keyword evidence="4 5" id="KW-0539">Nucleus</keyword>
<dbReference type="Pfam" id="PF14215">
    <property type="entry name" value="bHLH-MYC_N"/>
    <property type="match status" value="1"/>
</dbReference>
<dbReference type="GO" id="GO:0046983">
    <property type="term" value="F:protein dimerization activity"/>
    <property type="evidence" value="ECO:0007669"/>
    <property type="project" value="InterPro"/>
</dbReference>
<feature type="compositionally biased region" description="Basic and acidic residues" evidence="6">
    <location>
        <begin position="253"/>
        <end position="263"/>
    </location>
</feature>
<dbReference type="EMBL" id="JAAGAX010000009">
    <property type="protein sequence ID" value="KAF2304128.1"/>
    <property type="molecule type" value="Genomic_DNA"/>
</dbReference>
<feature type="region of interest" description="Disordered" evidence="6">
    <location>
        <begin position="247"/>
        <end position="308"/>
    </location>
</feature>
<keyword evidence="3 5" id="KW-0804">Transcription</keyword>
<dbReference type="GO" id="GO:0000976">
    <property type="term" value="F:transcription cis-regulatory region binding"/>
    <property type="evidence" value="ECO:0007669"/>
    <property type="project" value="TreeGrafter"/>
</dbReference>
<dbReference type="GO" id="GO:0003700">
    <property type="term" value="F:DNA-binding transcription factor activity"/>
    <property type="evidence" value="ECO:0007669"/>
    <property type="project" value="InterPro"/>
</dbReference>
<dbReference type="Proteomes" id="UP000467840">
    <property type="component" value="Chromosome 16"/>
</dbReference>
<dbReference type="InterPro" id="IPR011598">
    <property type="entry name" value="bHLH_dom"/>
</dbReference>
<proteinExistence type="predicted"/>
<organism evidence="8 9">
    <name type="scientific">Hevea brasiliensis</name>
    <name type="common">Para rubber tree</name>
    <name type="synonym">Siphonia brasiliensis</name>
    <dbReference type="NCBI Taxonomy" id="3981"/>
    <lineage>
        <taxon>Eukaryota</taxon>
        <taxon>Viridiplantae</taxon>
        <taxon>Streptophyta</taxon>
        <taxon>Embryophyta</taxon>
        <taxon>Tracheophyta</taxon>
        <taxon>Spermatophyta</taxon>
        <taxon>Magnoliopsida</taxon>
        <taxon>eudicotyledons</taxon>
        <taxon>Gunneridae</taxon>
        <taxon>Pentapetalae</taxon>
        <taxon>rosids</taxon>
        <taxon>fabids</taxon>
        <taxon>Malpighiales</taxon>
        <taxon>Euphorbiaceae</taxon>
        <taxon>Crotonoideae</taxon>
        <taxon>Micrandreae</taxon>
        <taxon>Hevea</taxon>
    </lineage>
</organism>
<evidence type="ECO:0000256" key="2">
    <source>
        <dbReference type="ARBA" id="ARBA00023015"/>
    </source>
</evidence>
<protein>
    <recommendedName>
        <fullName evidence="5">Transcription factor</fullName>
        <shortName evidence="5">bHLH transcription factor</shortName>
    </recommendedName>
    <alternativeName>
        <fullName evidence="5">Basic helix-loop-helix protein</fullName>
    </alternativeName>
</protein>
<feature type="region of interest" description="Disordered" evidence="6">
    <location>
        <begin position="366"/>
        <end position="390"/>
    </location>
</feature>
<dbReference type="Gene3D" id="4.10.280.10">
    <property type="entry name" value="Helix-loop-helix DNA-binding domain"/>
    <property type="match status" value="1"/>
</dbReference>
<comment type="caution">
    <text evidence="8">The sequence shown here is derived from an EMBL/GenBank/DDBJ whole genome shotgun (WGS) entry which is preliminary data.</text>
</comment>
<evidence type="ECO:0000259" key="7">
    <source>
        <dbReference type="PROSITE" id="PS50888"/>
    </source>
</evidence>
<dbReference type="PROSITE" id="PS50888">
    <property type="entry name" value="BHLH"/>
    <property type="match status" value="1"/>
</dbReference>
<accession>A0A6A6LV43</accession>
<comment type="subcellular location">
    <subcellularLocation>
        <location evidence="1 5">Nucleus</location>
    </subcellularLocation>
</comment>
<evidence type="ECO:0000256" key="3">
    <source>
        <dbReference type="ARBA" id="ARBA00023163"/>
    </source>
</evidence>
<dbReference type="SMART" id="SM00353">
    <property type="entry name" value="HLH"/>
    <property type="match status" value="1"/>
</dbReference>
<gene>
    <name evidence="8" type="ORF">GH714_027639</name>
</gene>
<keyword evidence="2 5" id="KW-0805">Transcription regulation</keyword>
<dbReference type="InterPro" id="IPR036638">
    <property type="entry name" value="HLH_DNA-bd_sf"/>
</dbReference>
<feature type="compositionally biased region" description="Polar residues" evidence="6">
    <location>
        <begin position="371"/>
        <end position="382"/>
    </location>
</feature>
<dbReference type="Pfam" id="PF00010">
    <property type="entry name" value="HLH"/>
    <property type="match status" value="1"/>
</dbReference>
<evidence type="ECO:0000256" key="5">
    <source>
        <dbReference type="RuleBase" id="RU369104"/>
    </source>
</evidence>
<dbReference type="PANTHER" id="PTHR11514">
    <property type="entry name" value="MYC"/>
    <property type="match status" value="1"/>
</dbReference>
<dbReference type="GO" id="GO:0005634">
    <property type="term" value="C:nucleus"/>
    <property type="evidence" value="ECO:0007669"/>
    <property type="project" value="UniProtKB-SubCell"/>
</dbReference>
<sequence length="476" mass="53762">MQKISMDELTSPSSSSSFMSFCQDSYPPLQQRLQFILQSRPEWWVYAIFWQASKDATGRLVLSWGDGHFRGTEEFAAKACCKQNQLKFGFNLERKMTNKESQTLFSDDMEMDRLADVDAIDYEWFYTVSVTRSFAVEDGILGKTFGSWAFIWLTGNHELQMYECERVKEARMHGVQTLVCISTTCGVVELGSSNTIDKDWSLVQLCKSIFGGDTACLVSKEPSHESQIQIPNTCLLDIGTFSASQKETFTQKQNEDDKNKKDATGQGRSSSDSARSDSDGNFTAGNTDRFKKRGRKQLNGEELPINHVEAERQRRERLNHRFYALRSAVPNVSKMDKASLLADAVTYIKELKATVDELQSKLEAVSKKSKSTNVTDNQSTDSMIDHMRSSSSYKAKGMELDVTIVGSEAMIRFLSPDVNYPAARLMDVLREVEFKVHHASMSSIKEMVLQDVVVRVPDGLTDEEVVRSAILQRMQN</sequence>
<reference evidence="8 9" key="1">
    <citation type="journal article" date="2020" name="Mol. Plant">
        <title>The Chromosome-Based Rubber Tree Genome Provides New Insights into Spurge Genome Evolution and Rubber Biosynthesis.</title>
        <authorList>
            <person name="Liu J."/>
            <person name="Shi C."/>
            <person name="Shi C.C."/>
            <person name="Li W."/>
            <person name="Zhang Q.J."/>
            <person name="Zhang Y."/>
            <person name="Li K."/>
            <person name="Lu H.F."/>
            <person name="Shi C."/>
            <person name="Zhu S.T."/>
            <person name="Xiao Z.Y."/>
            <person name="Nan H."/>
            <person name="Yue Y."/>
            <person name="Zhu X.G."/>
            <person name="Wu Y."/>
            <person name="Hong X.N."/>
            <person name="Fan G.Y."/>
            <person name="Tong Y."/>
            <person name="Zhang D."/>
            <person name="Mao C.L."/>
            <person name="Liu Y.L."/>
            <person name="Hao S.J."/>
            <person name="Liu W.Q."/>
            <person name="Lv M.Q."/>
            <person name="Zhang H.B."/>
            <person name="Liu Y."/>
            <person name="Hu-Tang G.R."/>
            <person name="Wang J.P."/>
            <person name="Wang J.H."/>
            <person name="Sun Y.H."/>
            <person name="Ni S.B."/>
            <person name="Chen W.B."/>
            <person name="Zhang X.C."/>
            <person name="Jiao Y.N."/>
            <person name="Eichler E.E."/>
            <person name="Li G.H."/>
            <person name="Liu X."/>
            <person name="Gao L.Z."/>
        </authorList>
    </citation>
    <scope>NUCLEOTIDE SEQUENCE [LARGE SCALE GENOMIC DNA]</scope>
    <source>
        <strain evidence="9">cv. GT1</strain>
        <tissue evidence="8">Leaf</tissue>
    </source>
</reference>
<dbReference type="InterPro" id="IPR045084">
    <property type="entry name" value="AIB/MYC-like"/>
</dbReference>
<dbReference type="InterPro" id="IPR025610">
    <property type="entry name" value="MYC/MYB_N"/>
</dbReference>
<evidence type="ECO:0000313" key="9">
    <source>
        <dbReference type="Proteomes" id="UP000467840"/>
    </source>
</evidence>
<name>A0A6A6LV43_HEVBR</name>
<evidence type="ECO:0000256" key="1">
    <source>
        <dbReference type="ARBA" id="ARBA00004123"/>
    </source>
</evidence>
<evidence type="ECO:0000256" key="6">
    <source>
        <dbReference type="SAM" id="MobiDB-lite"/>
    </source>
</evidence>